<dbReference type="AlphaFoldDB" id="A0A7X9FQP8"/>
<keyword evidence="5 15" id="KW-0436">Ligase</keyword>
<dbReference type="EMBL" id="JAAZON010000107">
    <property type="protein sequence ID" value="NMC62064.1"/>
    <property type="molecule type" value="Genomic_DNA"/>
</dbReference>
<dbReference type="SUPFAM" id="SSF47781">
    <property type="entry name" value="RuvA domain 2-like"/>
    <property type="match status" value="1"/>
</dbReference>
<evidence type="ECO:0000256" key="14">
    <source>
        <dbReference type="ARBA" id="ARBA00060881"/>
    </source>
</evidence>
<evidence type="ECO:0000256" key="12">
    <source>
        <dbReference type="ARBA" id="ARBA00023204"/>
    </source>
</evidence>
<dbReference type="PANTHER" id="PTHR23389">
    <property type="entry name" value="CHROMOSOME TRANSMISSION FIDELITY FACTOR 18"/>
    <property type="match status" value="1"/>
</dbReference>
<protein>
    <recommendedName>
        <fullName evidence="4 15">DNA ligase</fullName>
        <ecNumber evidence="3 15">6.5.1.2</ecNumber>
    </recommendedName>
</protein>
<dbReference type="GO" id="GO:0006281">
    <property type="term" value="P:DNA repair"/>
    <property type="evidence" value="ECO:0007669"/>
    <property type="project" value="UniProtKB-KW"/>
</dbReference>
<evidence type="ECO:0000259" key="16">
    <source>
        <dbReference type="SMART" id="SM00278"/>
    </source>
</evidence>
<dbReference type="InterPro" id="IPR013840">
    <property type="entry name" value="DNAligase_N"/>
</dbReference>
<dbReference type="CDD" id="cd00114">
    <property type="entry name" value="LIGANc"/>
    <property type="match status" value="1"/>
</dbReference>
<dbReference type="NCBIfam" id="TIGR00575">
    <property type="entry name" value="dnlj"/>
    <property type="match status" value="1"/>
</dbReference>
<dbReference type="FunFam" id="1.10.150.20:FF:000007">
    <property type="entry name" value="DNA ligase"/>
    <property type="match status" value="1"/>
</dbReference>
<dbReference type="Proteomes" id="UP000524246">
    <property type="component" value="Unassembled WGS sequence"/>
</dbReference>
<dbReference type="Gene3D" id="3.30.470.30">
    <property type="entry name" value="DNA ligase/mRNA capping enzyme"/>
    <property type="match status" value="1"/>
</dbReference>
<dbReference type="Pfam" id="PF03119">
    <property type="entry name" value="DNA_ligase_ZBD"/>
    <property type="match status" value="1"/>
</dbReference>
<dbReference type="Pfam" id="PF03120">
    <property type="entry name" value="OB_DNA_ligase"/>
    <property type="match status" value="1"/>
</dbReference>
<name>A0A7X9FQP8_9DELT</name>
<keyword evidence="8 15" id="KW-0227">DNA damage</keyword>
<dbReference type="FunFam" id="2.40.50.140:FF:000012">
    <property type="entry name" value="DNA ligase"/>
    <property type="match status" value="1"/>
</dbReference>
<dbReference type="HAMAP" id="MF_01588">
    <property type="entry name" value="DNA_ligase_A"/>
    <property type="match status" value="1"/>
</dbReference>
<dbReference type="NCBIfam" id="NF005932">
    <property type="entry name" value="PRK07956.1"/>
    <property type="match status" value="1"/>
</dbReference>
<feature type="non-terminal residue" evidence="18">
    <location>
        <position position="614"/>
    </location>
</feature>
<evidence type="ECO:0000256" key="13">
    <source>
        <dbReference type="ARBA" id="ARBA00034005"/>
    </source>
</evidence>
<accession>A0A7X9FQP8</accession>
<gene>
    <name evidence="18" type="primary">ligA</name>
    <name evidence="18" type="ORF">GYA55_02745</name>
</gene>
<dbReference type="GO" id="GO:0003677">
    <property type="term" value="F:DNA binding"/>
    <property type="evidence" value="ECO:0007669"/>
    <property type="project" value="InterPro"/>
</dbReference>
<sequence>MTDLKAHERIAQLVSELNEHIYRYYVLSAPSISDAEYDRLFRELENLENENPELILPDSPTQRVGAKVQGSFQSLKHEIPMLSLNNAMNEEELRGFDEQVRRFLEKEGFAKNKVEYAIELKFDGLAVSLRYEEGVLVQGVTRGDGFNGELITENLRTIKSIPLRLRLENPPSVLEVRGEVLFLKQAFEALNEERVKNGEEPFANPRNAASGSLRQLDASITAKRPLSFYAYGSGVVSVDWTFKTHDALIAFYRDIGFLSSPFFNVVNGVDELIAAYRSALEKRDSLPFEVDGLVAKVNDYSLQKILGFRQRSPRWAIAAKFPPVEETSKLLDIVVQVGRTGAITPVAILKPVRVGGVIVSRATLHNEDEITRKGLKIGDTVVIRRQGDVIPAVVSVVTHLRDGSEKDFVFPKECPECGTTLLRPASEAVYRCPNNSCPAKIQQRLIHFASRKGADIEGLGDRLIEVLLDSGLIRDIPDLYKIKKEQLEALPRMGELSSENLLKALERSKRIELSHFIYALGIRHVGERTALLLARFCNSIERFLDLDYETLLSISEVGVETAKAIVSFLSNEEERSNIGELLALGFEVLEPEKLETGILDGKVFVLTGTLESLS</sequence>
<dbReference type="FunFam" id="1.10.287.610:FF:000002">
    <property type="entry name" value="DNA ligase"/>
    <property type="match status" value="1"/>
</dbReference>
<dbReference type="SMART" id="SM00532">
    <property type="entry name" value="LIGANc"/>
    <property type="match status" value="1"/>
</dbReference>
<dbReference type="SMART" id="SM00278">
    <property type="entry name" value="HhH1"/>
    <property type="match status" value="3"/>
</dbReference>
<dbReference type="InterPro" id="IPR018239">
    <property type="entry name" value="DNA_ligase_AS"/>
</dbReference>
<dbReference type="SUPFAM" id="SSF50249">
    <property type="entry name" value="Nucleic acid-binding proteins"/>
    <property type="match status" value="1"/>
</dbReference>
<dbReference type="InterPro" id="IPR013839">
    <property type="entry name" value="DNAligase_adenylation"/>
</dbReference>
<evidence type="ECO:0000256" key="4">
    <source>
        <dbReference type="ARBA" id="ARBA00013308"/>
    </source>
</evidence>
<evidence type="ECO:0000256" key="15">
    <source>
        <dbReference type="RuleBase" id="RU000618"/>
    </source>
</evidence>
<dbReference type="FunFam" id="3.30.470.30:FF:000001">
    <property type="entry name" value="DNA ligase"/>
    <property type="match status" value="1"/>
</dbReference>
<evidence type="ECO:0000256" key="1">
    <source>
        <dbReference type="ARBA" id="ARBA00001946"/>
    </source>
</evidence>
<evidence type="ECO:0000256" key="2">
    <source>
        <dbReference type="ARBA" id="ARBA00004067"/>
    </source>
</evidence>
<dbReference type="Pfam" id="PF14520">
    <property type="entry name" value="HHH_5"/>
    <property type="match status" value="1"/>
</dbReference>
<proteinExistence type="inferred from homology"/>
<organism evidence="18 19">
    <name type="scientific">SAR324 cluster bacterium</name>
    <dbReference type="NCBI Taxonomy" id="2024889"/>
    <lineage>
        <taxon>Bacteria</taxon>
        <taxon>Deltaproteobacteria</taxon>
        <taxon>SAR324 cluster</taxon>
    </lineage>
</organism>
<keyword evidence="6 15" id="KW-0235">DNA replication</keyword>
<reference evidence="18 19" key="1">
    <citation type="journal article" date="2020" name="Biotechnol. Biofuels">
        <title>New insights from the biogas microbiome by comprehensive genome-resolved metagenomics of nearly 1600 species originating from multiple anaerobic digesters.</title>
        <authorList>
            <person name="Campanaro S."/>
            <person name="Treu L."/>
            <person name="Rodriguez-R L.M."/>
            <person name="Kovalovszki A."/>
            <person name="Ziels R.M."/>
            <person name="Maus I."/>
            <person name="Zhu X."/>
            <person name="Kougias P.G."/>
            <person name="Basile A."/>
            <person name="Luo G."/>
            <person name="Schluter A."/>
            <person name="Konstantinidis K.T."/>
            <person name="Angelidaki I."/>
        </authorList>
    </citation>
    <scope>NUCLEOTIDE SEQUENCE [LARGE SCALE GENOMIC DNA]</scope>
    <source>
        <strain evidence="18">AS27yjCOA_65</strain>
    </source>
</reference>
<keyword evidence="9" id="KW-0862">Zinc</keyword>
<evidence type="ECO:0000256" key="5">
    <source>
        <dbReference type="ARBA" id="ARBA00022598"/>
    </source>
</evidence>
<dbReference type="Gene3D" id="1.10.287.610">
    <property type="entry name" value="Helix hairpin bin"/>
    <property type="match status" value="1"/>
</dbReference>
<dbReference type="InterPro" id="IPR004150">
    <property type="entry name" value="NAD_DNA_ligase_OB"/>
</dbReference>
<comment type="function">
    <text evidence="2">DNA ligase that catalyzes the formation of phosphodiester linkages between 5'-phosphoryl and 3'-hydroxyl groups in double-stranded DNA using NAD as a coenzyme and as the energy source for the reaction. It is essential for DNA replication and repair of damaged DNA.</text>
</comment>
<comment type="cofactor">
    <cofactor evidence="1">
        <name>Mg(2+)</name>
        <dbReference type="ChEBI" id="CHEBI:18420"/>
    </cofactor>
</comment>
<evidence type="ECO:0000313" key="18">
    <source>
        <dbReference type="EMBL" id="NMC62064.1"/>
    </source>
</evidence>
<evidence type="ECO:0000256" key="11">
    <source>
        <dbReference type="ARBA" id="ARBA00023027"/>
    </source>
</evidence>
<comment type="similarity">
    <text evidence="14">Belongs to the NAD-dependent DNA ligase family. LigA subfamily.</text>
</comment>
<dbReference type="EC" id="6.5.1.2" evidence="3 15"/>
<dbReference type="Pfam" id="PF01653">
    <property type="entry name" value="DNA_ligase_aden"/>
    <property type="match status" value="1"/>
</dbReference>
<evidence type="ECO:0000256" key="7">
    <source>
        <dbReference type="ARBA" id="ARBA00022723"/>
    </source>
</evidence>
<dbReference type="InterPro" id="IPR033136">
    <property type="entry name" value="DNA_ligase_CS"/>
</dbReference>
<evidence type="ECO:0000256" key="9">
    <source>
        <dbReference type="ARBA" id="ARBA00022833"/>
    </source>
</evidence>
<dbReference type="Gene3D" id="2.40.50.140">
    <property type="entry name" value="Nucleic acid-binding proteins"/>
    <property type="match status" value="1"/>
</dbReference>
<dbReference type="Gene3D" id="1.10.150.20">
    <property type="entry name" value="5' to 3' exonuclease, C-terminal subdomain"/>
    <property type="match status" value="2"/>
</dbReference>
<feature type="domain" description="Helix-hairpin-helix DNA-binding motif class 1" evidence="16">
    <location>
        <begin position="517"/>
        <end position="536"/>
    </location>
</feature>
<dbReference type="GO" id="GO:0046872">
    <property type="term" value="F:metal ion binding"/>
    <property type="evidence" value="ECO:0007669"/>
    <property type="project" value="UniProtKB-KW"/>
</dbReference>
<dbReference type="Gene3D" id="6.20.10.30">
    <property type="match status" value="1"/>
</dbReference>
<dbReference type="GO" id="GO:0006260">
    <property type="term" value="P:DNA replication"/>
    <property type="evidence" value="ECO:0007669"/>
    <property type="project" value="UniProtKB-KW"/>
</dbReference>
<dbReference type="PIRSF" id="PIRSF001604">
    <property type="entry name" value="LigA"/>
    <property type="match status" value="1"/>
</dbReference>
<evidence type="ECO:0000256" key="8">
    <source>
        <dbReference type="ARBA" id="ARBA00022763"/>
    </source>
</evidence>
<evidence type="ECO:0000256" key="3">
    <source>
        <dbReference type="ARBA" id="ARBA00012722"/>
    </source>
</evidence>
<dbReference type="InterPro" id="IPR010994">
    <property type="entry name" value="RuvA_2-like"/>
</dbReference>
<comment type="caution">
    <text evidence="18">The sequence shown here is derived from an EMBL/GenBank/DDBJ whole genome shotgun (WGS) entry which is preliminary data.</text>
</comment>
<keyword evidence="11 15" id="KW-0520">NAD</keyword>
<dbReference type="SUPFAM" id="SSF56091">
    <property type="entry name" value="DNA ligase/mRNA capping enzyme, catalytic domain"/>
    <property type="match status" value="1"/>
</dbReference>
<dbReference type="InterPro" id="IPR004149">
    <property type="entry name" value="Znf_DNAligase_C4"/>
</dbReference>
<dbReference type="InterPro" id="IPR001679">
    <property type="entry name" value="DNA_ligase"/>
</dbReference>
<comment type="catalytic activity">
    <reaction evidence="13 15">
        <text>NAD(+) + (deoxyribonucleotide)n-3'-hydroxyl + 5'-phospho-(deoxyribonucleotide)m = (deoxyribonucleotide)n+m + AMP + beta-nicotinamide D-nucleotide.</text>
        <dbReference type="EC" id="6.5.1.2"/>
    </reaction>
</comment>
<evidence type="ECO:0000256" key="10">
    <source>
        <dbReference type="ARBA" id="ARBA00022842"/>
    </source>
</evidence>
<dbReference type="PANTHER" id="PTHR23389:SF9">
    <property type="entry name" value="DNA LIGASE"/>
    <property type="match status" value="1"/>
</dbReference>
<dbReference type="PROSITE" id="PS01055">
    <property type="entry name" value="DNA_LIGASE_N1"/>
    <property type="match status" value="1"/>
</dbReference>
<evidence type="ECO:0000313" key="19">
    <source>
        <dbReference type="Proteomes" id="UP000524246"/>
    </source>
</evidence>
<keyword evidence="7" id="KW-0479">Metal-binding</keyword>
<dbReference type="Pfam" id="PF12826">
    <property type="entry name" value="HHH_2"/>
    <property type="match status" value="1"/>
</dbReference>
<evidence type="ECO:0000256" key="6">
    <source>
        <dbReference type="ARBA" id="ARBA00022705"/>
    </source>
</evidence>
<keyword evidence="12 15" id="KW-0234">DNA repair</keyword>
<dbReference type="InterPro" id="IPR003583">
    <property type="entry name" value="Hlx-hairpin-Hlx_DNA-bd_motif"/>
</dbReference>
<feature type="domain" description="Helix-hairpin-helix DNA-binding motif class 1" evidence="16">
    <location>
        <begin position="485"/>
        <end position="504"/>
    </location>
</feature>
<dbReference type="PROSITE" id="PS01056">
    <property type="entry name" value="DNA_LIGASE_N2"/>
    <property type="match status" value="1"/>
</dbReference>
<evidence type="ECO:0000259" key="17">
    <source>
        <dbReference type="SMART" id="SM00532"/>
    </source>
</evidence>
<dbReference type="InterPro" id="IPR041663">
    <property type="entry name" value="DisA/LigA_HHH"/>
</dbReference>
<keyword evidence="10" id="KW-0460">Magnesium</keyword>
<feature type="domain" description="NAD-dependent DNA ligase N-terminal" evidence="17">
    <location>
        <begin position="5"/>
        <end position="453"/>
    </location>
</feature>
<dbReference type="GO" id="GO:0005829">
    <property type="term" value="C:cytosol"/>
    <property type="evidence" value="ECO:0007669"/>
    <property type="project" value="TreeGrafter"/>
</dbReference>
<dbReference type="InterPro" id="IPR012340">
    <property type="entry name" value="NA-bd_OB-fold"/>
</dbReference>
<dbReference type="GO" id="GO:0003911">
    <property type="term" value="F:DNA ligase (NAD+) activity"/>
    <property type="evidence" value="ECO:0007669"/>
    <property type="project" value="UniProtKB-EC"/>
</dbReference>
<feature type="domain" description="Helix-hairpin-helix DNA-binding motif class 1" evidence="16">
    <location>
        <begin position="549"/>
        <end position="568"/>
    </location>
</feature>